<evidence type="ECO:0000256" key="2">
    <source>
        <dbReference type="ARBA" id="ARBA00012755"/>
    </source>
</evidence>
<feature type="domain" description="Glycoside-hydrolase family GH114 TIM-barrel" evidence="3">
    <location>
        <begin position="60"/>
        <end position="292"/>
    </location>
</feature>
<dbReference type="OrthoDB" id="2108802at2759"/>
<sequence>MIDCMHVAPCGDAFYSIVPSELASEVSMLILILFLALVAQGLTIPRSTTGNIWQPRVGASWDIVLSTSVLRPAPATEIYDIDMWSSEPRTIDSLHKQNHKIICYFSAGSYEPHKKDSASFPKEALGNPLRDWPSERWLDVRHPQVRRIMAARLDRAQQIGCDGVDPDNVDGDGNDNGFGLTKQDSINYINWLAGETHSRGLAMGLKNAGDIIPQVLANMQWSVNEECADKHECNLYASFARAGKPIFHIEYPKGSDRNDDEDVDGEEKRRYCEFSNSGLFSTVLKNMILDRWVQRCN</sequence>
<dbReference type="GeneID" id="37128918"/>
<dbReference type="EC" id="3.2.1.22" evidence="2"/>
<dbReference type="EMBL" id="KZ821445">
    <property type="protein sequence ID" value="PYH39798.1"/>
    <property type="molecule type" value="Genomic_DNA"/>
</dbReference>
<evidence type="ECO:0000259" key="3">
    <source>
        <dbReference type="Pfam" id="PF03537"/>
    </source>
</evidence>
<reference evidence="4" key="1">
    <citation type="submission" date="2016-12" db="EMBL/GenBank/DDBJ databases">
        <title>The genomes of Aspergillus section Nigri reveals drivers in fungal speciation.</title>
        <authorList>
            <consortium name="DOE Joint Genome Institute"/>
            <person name="Vesth T.C."/>
            <person name="Nybo J."/>
            <person name="Theobald S."/>
            <person name="Brandl J."/>
            <person name="Frisvad J.C."/>
            <person name="Nielsen K.F."/>
            <person name="Lyhne E.K."/>
            <person name="Kogle M.E."/>
            <person name="Kuo A."/>
            <person name="Riley R."/>
            <person name="Clum A."/>
            <person name="Nolan M."/>
            <person name="Lipzen A."/>
            <person name="Salamov A."/>
            <person name="Henrissat B."/>
            <person name="Wiebenga A."/>
            <person name="De Vries R.P."/>
            <person name="Grigoriev I.V."/>
            <person name="Mortensen U.H."/>
            <person name="Andersen M.R."/>
            <person name="Baker S.E."/>
        </authorList>
    </citation>
    <scope>NUCLEOTIDE SEQUENCE [LARGE SCALE GENOMIC DNA]</scope>
    <source>
        <strain evidence="4">CBS 115656</strain>
    </source>
</reference>
<gene>
    <name evidence="4" type="ORF">BO87DRAFT_411746</name>
</gene>
<dbReference type="PANTHER" id="PTHR35273">
    <property type="entry name" value="ALPHA-1,4 POLYGALACTOSAMINIDASE, PUTATIVE (AFU_ORTHOLOGUE AFUA_3G07890)-RELATED"/>
    <property type="match status" value="1"/>
</dbReference>
<dbReference type="InterPro" id="IPR017853">
    <property type="entry name" value="GH"/>
</dbReference>
<evidence type="ECO:0000256" key="1">
    <source>
        <dbReference type="ARBA" id="ARBA00001255"/>
    </source>
</evidence>
<organism evidence="4 5">
    <name type="scientific">Aspergillus neoniger (strain CBS 115656)</name>
    <dbReference type="NCBI Taxonomy" id="1448310"/>
    <lineage>
        <taxon>Eukaryota</taxon>
        <taxon>Fungi</taxon>
        <taxon>Dikarya</taxon>
        <taxon>Ascomycota</taxon>
        <taxon>Pezizomycotina</taxon>
        <taxon>Eurotiomycetes</taxon>
        <taxon>Eurotiomycetidae</taxon>
        <taxon>Eurotiales</taxon>
        <taxon>Aspergillaceae</taxon>
        <taxon>Aspergillus</taxon>
        <taxon>Aspergillus subgen. Circumdati</taxon>
    </lineage>
</organism>
<dbReference type="PANTHER" id="PTHR35273:SF2">
    <property type="entry name" value="ALPHA-GALACTOSIDASE"/>
    <property type="match status" value="1"/>
</dbReference>
<dbReference type="Gene3D" id="3.20.20.70">
    <property type="entry name" value="Aldolase class I"/>
    <property type="match status" value="1"/>
</dbReference>
<dbReference type="SUPFAM" id="SSF51445">
    <property type="entry name" value="(Trans)glycosidases"/>
    <property type="match status" value="1"/>
</dbReference>
<name>A0A318ZHT4_ASPNB</name>
<protein>
    <recommendedName>
        <fullName evidence="2">alpha-galactosidase</fullName>
        <ecNumber evidence="2">3.2.1.22</ecNumber>
    </recommendedName>
</protein>
<evidence type="ECO:0000313" key="4">
    <source>
        <dbReference type="EMBL" id="PYH39798.1"/>
    </source>
</evidence>
<evidence type="ECO:0000313" key="5">
    <source>
        <dbReference type="Proteomes" id="UP000247647"/>
    </source>
</evidence>
<dbReference type="AlphaFoldDB" id="A0A318ZHT4"/>
<comment type="catalytic activity">
    <reaction evidence="1">
        <text>Hydrolysis of terminal, non-reducing alpha-D-galactose residues in alpha-D-galactosides, including galactose oligosaccharides, galactomannans and galactolipids.</text>
        <dbReference type="EC" id="3.2.1.22"/>
    </reaction>
</comment>
<dbReference type="Proteomes" id="UP000247647">
    <property type="component" value="Unassembled WGS sequence"/>
</dbReference>
<dbReference type="InterPro" id="IPR004352">
    <property type="entry name" value="GH114_TIM-barrel"/>
</dbReference>
<proteinExistence type="predicted"/>
<accession>A0A318ZHT4</accession>
<dbReference type="Pfam" id="PF03537">
    <property type="entry name" value="Glyco_hydro_114"/>
    <property type="match status" value="1"/>
</dbReference>
<dbReference type="GO" id="GO:0004557">
    <property type="term" value="F:alpha-galactosidase activity"/>
    <property type="evidence" value="ECO:0007669"/>
    <property type="project" value="UniProtKB-EC"/>
</dbReference>
<keyword evidence="5" id="KW-1185">Reference proteome</keyword>
<dbReference type="InterPro" id="IPR013785">
    <property type="entry name" value="Aldolase_TIM"/>
</dbReference>
<dbReference type="RefSeq" id="XP_025485276.1">
    <property type="nucleotide sequence ID" value="XM_025626462.1"/>
</dbReference>